<dbReference type="Gene3D" id="1.20.1280.50">
    <property type="match status" value="1"/>
</dbReference>
<evidence type="ECO:0008006" key="4">
    <source>
        <dbReference type="Google" id="ProtNLM"/>
    </source>
</evidence>
<organism evidence="2 3">
    <name type="scientific">Gymnopilus dilepis</name>
    <dbReference type="NCBI Taxonomy" id="231916"/>
    <lineage>
        <taxon>Eukaryota</taxon>
        <taxon>Fungi</taxon>
        <taxon>Dikarya</taxon>
        <taxon>Basidiomycota</taxon>
        <taxon>Agaricomycotina</taxon>
        <taxon>Agaricomycetes</taxon>
        <taxon>Agaricomycetidae</taxon>
        <taxon>Agaricales</taxon>
        <taxon>Agaricineae</taxon>
        <taxon>Hymenogastraceae</taxon>
        <taxon>Gymnopilus</taxon>
    </lineage>
</organism>
<keyword evidence="3" id="KW-1185">Reference proteome</keyword>
<proteinExistence type="predicted"/>
<gene>
    <name evidence="2" type="ORF">CVT26_000706</name>
</gene>
<dbReference type="EMBL" id="NHYE01000289">
    <property type="protein sequence ID" value="PPR06543.1"/>
    <property type="molecule type" value="Genomic_DNA"/>
</dbReference>
<dbReference type="InParanoid" id="A0A409YU81"/>
<dbReference type="PANTHER" id="PTHR38926">
    <property type="entry name" value="F-BOX DOMAIN CONTAINING PROTEIN, EXPRESSED"/>
    <property type="match status" value="1"/>
</dbReference>
<comment type="caution">
    <text evidence="2">The sequence shown here is derived from an EMBL/GenBank/DDBJ whole genome shotgun (WGS) entry which is preliminary data.</text>
</comment>
<feature type="coiled-coil region" evidence="1">
    <location>
        <begin position="32"/>
        <end position="59"/>
    </location>
</feature>
<accession>A0A409YU81</accession>
<protein>
    <recommendedName>
        <fullName evidence="4">F-box domain-containing protein</fullName>
    </recommendedName>
</protein>
<dbReference type="InterPro" id="IPR032675">
    <property type="entry name" value="LRR_dom_sf"/>
</dbReference>
<name>A0A409YU81_9AGAR</name>
<dbReference type="Gene3D" id="3.80.10.10">
    <property type="entry name" value="Ribonuclease Inhibitor"/>
    <property type="match status" value="1"/>
</dbReference>
<evidence type="ECO:0000256" key="1">
    <source>
        <dbReference type="SAM" id="Coils"/>
    </source>
</evidence>
<keyword evidence="1" id="KW-0175">Coiled coil</keyword>
<dbReference type="AlphaFoldDB" id="A0A409YU81"/>
<dbReference type="Proteomes" id="UP000284706">
    <property type="component" value="Unassembled WGS sequence"/>
</dbReference>
<dbReference type="OrthoDB" id="2917109at2759"/>
<dbReference type="STRING" id="231916.A0A409YU81"/>
<reference evidence="2 3" key="1">
    <citation type="journal article" date="2018" name="Evol. Lett.">
        <title>Horizontal gene cluster transfer increased hallucinogenic mushroom diversity.</title>
        <authorList>
            <person name="Reynolds H.T."/>
            <person name="Vijayakumar V."/>
            <person name="Gluck-Thaler E."/>
            <person name="Korotkin H.B."/>
            <person name="Matheny P.B."/>
            <person name="Slot J.C."/>
        </authorList>
    </citation>
    <scope>NUCLEOTIDE SEQUENCE [LARGE SCALE GENOMIC DNA]</scope>
    <source>
        <strain evidence="2 3">SRW20</strain>
    </source>
</reference>
<dbReference type="PANTHER" id="PTHR38926:SF5">
    <property type="entry name" value="F-BOX AND LEUCINE-RICH REPEAT PROTEIN 6"/>
    <property type="match status" value="1"/>
</dbReference>
<evidence type="ECO:0000313" key="2">
    <source>
        <dbReference type="EMBL" id="PPR06543.1"/>
    </source>
</evidence>
<evidence type="ECO:0000313" key="3">
    <source>
        <dbReference type="Proteomes" id="UP000284706"/>
    </source>
</evidence>
<sequence>MGCSLCEPPVLQKPKKPCTLLDGGPCKPCTKMKALRLQIKRAKEKLLQAQEEMDQLVNEYQTVLPHMNQAHDPLMKYLPLELMSSIFQIHAPPIPVDREPAGNGLEIDPWDEIEFRTIVASVCRGWRSVAVSTPQLWNYVLVWLDSPHVSTRDVEVTRAWFERSRKLPLSIRVYCSDPPEVSDGAHDMIRLLKQESYRWQMLDLRIPLKFSRQMIGEGSVFPMLESLRVEQDEIYMPDIGFATPNAAPKLVEVYLLHIHTKSMKIRWENITRVMLQPPCVDECLELLKNAPQLRACRLLYLQSHADRSLITMWTKEIIHRQLEELAVEWPKSGDYSDFFSRINCPSLKELTVMSGKDGRGGPELVSFFKRSSCPLKRLFLVDTVWDTDEFIEVLEQVPSLAELIVESDVHPKLQGGNLSPDNFFKALARPFPSDESSLPNKAQEIPFLPKLRVLEFQPAQTFSWSILPLIFGLSSEGNCRKPPSRPLKRFSVHQWRTAMPDMDRQTTSELLAVRAAGVELDFDLCGDSILRDAAERHGANAGHGPRQPCVPCIKMEEVVSGIRKTSAELKQMKEKLNALVNDYRMLLPQVNDSHDRIISLLPPEIASIIFKFYVPHIPFDRAASYNAEIDQVWEDIKPRLTLGSVCRNWRRVALSTPELWDFIFVRLDSPELHRNIDVTEAWLARSGKLPLSVRVYCDDTPKMLPSVRKMISILNQESARWECLDFDLPSTFISLFVGNVHEPGPPILRSLKLTAGSGGRGLDTTLGFKGFNGLARPSDVSLTDLDSTFAGISWVNVTWFEAERFELGDLLQLLQVASQIRHCRIEWFESTWVPASTEVIIHNQLTDLTLQWPNQNAVDGLLEAVDFPSLKHLVLKGVPDVDAADAFVSFFRRSSCALEVLSLTDTFYNTADLVKVLAEIPSLVELEVLIDQSPPSYFNVFPDRLFKTLAQDLIAMEEGAETTFLPTLRILKYEAWEPFDWHLLPPILTPYNSSQPPRRPLSTFYIFCHGYGPSNPASIIDKETTTTLLDAIKAGSDLKIESRCKDVIHDSASHHGLPYCPDVHDPDKSWWPFRQNLYVRSMLFHFQFATLTLPSVDSLETPSVVQYLVLQCLPPKAIIQCRAMLSFTIISTSSCFAPQTCKFFTSSSTVSVFHPSGDC</sequence>